<dbReference type="Gene3D" id="3.40.50.510">
    <property type="entry name" value="Phosphotransferase system, mannose-type IIA component"/>
    <property type="match status" value="1"/>
</dbReference>
<dbReference type="PANTHER" id="PTHR33799">
    <property type="entry name" value="PTS PERMEASE-RELATED-RELATED"/>
    <property type="match status" value="1"/>
</dbReference>
<gene>
    <name evidence="9" type="ORF">SAMN04488559_101246</name>
</gene>
<dbReference type="PANTHER" id="PTHR33799:SF1">
    <property type="entry name" value="PTS SYSTEM MANNOSE-SPECIFIC EIIAB COMPONENT-RELATED"/>
    <property type="match status" value="1"/>
</dbReference>
<dbReference type="AlphaFoldDB" id="A0A1H9PYR4"/>
<dbReference type="RefSeq" id="WP_177165630.1">
    <property type="nucleotide sequence ID" value="NZ_FOHA01000001.1"/>
</dbReference>
<dbReference type="GO" id="GO:0009401">
    <property type="term" value="P:phosphoenolpyruvate-dependent sugar phosphotransferase system"/>
    <property type="evidence" value="ECO:0007669"/>
    <property type="project" value="UniProtKB-KW"/>
</dbReference>
<keyword evidence="10" id="KW-1185">Reference proteome</keyword>
<evidence type="ECO:0000313" key="10">
    <source>
        <dbReference type="Proteomes" id="UP000198948"/>
    </source>
</evidence>
<comment type="subcellular location">
    <subcellularLocation>
        <location evidence="1">Cytoplasm</location>
    </subcellularLocation>
</comment>
<protein>
    <submittedName>
        <fullName evidence="9">PTS system N-acetylgalactosamine-specific EIIA component, Man family</fullName>
    </submittedName>
</protein>
<dbReference type="InterPro" id="IPR051471">
    <property type="entry name" value="Bacterial_PTS_sugar_comp"/>
</dbReference>
<dbReference type="InterPro" id="IPR036662">
    <property type="entry name" value="PTS_EIIA_man-typ_sf"/>
</dbReference>
<name>A0A1H9PYR4_9LACT</name>
<keyword evidence="2" id="KW-0813">Transport</keyword>
<evidence type="ECO:0000256" key="7">
    <source>
        <dbReference type="ARBA" id="ARBA00022777"/>
    </source>
</evidence>
<dbReference type="InterPro" id="IPR033887">
    <property type="entry name" value="PTS_IIA_man"/>
</dbReference>
<dbReference type="NCBIfam" id="NF040761">
    <property type="entry name" value="AgaF"/>
    <property type="match status" value="1"/>
</dbReference>
<keyword evidence="5" id="KW-0808">Transferase</keyword>
<dbReference type="CDD" id="cd00006">
    <property type="entry name" value="PTS_IIA_man"/>
    <property type="match status" value="1"/>
</dbReference>
<dbReference type="SUPFAM" id="SSF53062">
    <property type="entry name" value="PTS system fructose IIA component-like"/>
    <property type="match status" value="1"/>
</dbReference>
<organism evidence="9 10">
    <name type="scientific">Isobaculum melis</name>
    <dbReference type="NCBI Taxonomy" id="142588"/>
    <lineage>
        <taxon>Bacteria</taxon>
        <taxon>Bacillati</taxon>
        <taxon>Bacillota</taxon>
        <taxon>Bacilli</taxon>
        <taxon>Lactobacillales</taxon>
        <taxon>Carnobacteriaceae</taxon>
        <taxon>Isobaculum</taxon>
    </lineage>
</organism>
<dbReference type="PROSITE" id="PS51096">
    <property type="entry name" value="PTS_EIIA_TYPE_4"/>
    <property type="match status" value="1"/>
</dbReference>
<evidence type="ECO:0000259" key="8">
    <source>
        <dbReference type="PROSITE" id="PS51096"/>
    </source>
</evidence>
<dbReference type="EMBL" id="FOHA01000001">
    <property type="protein sequence ID" value="SER53446.1"/>
    <property type="molecule type" value="Genomic_DNA"/>
</dbReference>
<sequence length="140" mass="14638">MIGMVLSGHGNFATGVYSSVQLIAGAQEQFEAIDFTEDLSSEELTKKIQAAVAKVDTGSGVLIVTDIAGGTPFNVSSKLTAEVANLAVVAGTNVAMLLEILFMRNQALETFSDQAITAGINGIKKFSLKKIVIDTAEEGI</sequence>
<keyword evidence="7" id="KW-0418">Kinase</keyword>
<dbReference type="Pfam" id="PF03610">
    <property type="entry name" value="EIIA-man"/>
    <property type="match status" value="1"/>
</dbReference>
<evidence type="ECO:0000313" key="9">
    <source>
        <dbReference type="EMBL" id="SER53446.1"/>
    </source>
</evidence>
<dbReference type="Proteomes" id="UP000198948">
    <property type="component" value="Unassembled WGS sequence"/>
</dbReference>
<evidence type="ECO:0000256" key="6">
    <source>
        <dbReference type="ARBA" id="ARBA00022683"/>
    </source>
</evidence>
<dbReference type="GO" id="GO:0016301">
    <property type="term" value="F:kinase activity"/>
    <property type="evidence" value="ECO:0007669"/>
    <property type="project" value="UniProtKB-KW"/>
</dbReference>
<proteinExistence type="predicted"/>
<dbReference type="GO" id="GO:0016020">
    <property type="term" value="C:membrane"/>
    <property type="evidence" value="ECO:0007669"/>
    <property type="project" value="InterPro"/>
</dbReference>
<evidence type="ECO:0000256" key="4">
    <source>
        <dbReference type="ARBA" id="ARBA00022597"/>
    </source>
</evidence>
<evidence type="ECO:0000256" key="5">
    <source>
        <dbReference type="ARBA" id="ARBA00022679"/>
    </source>
</evidence>
<evidence type="ECO:0000256" key="3">
    <source>
        <dbReference type="ARBA" id="ARBA00022490"/>
    </source>
</evidence>
<feature type="domain" description="PTS EIIA type-4" evidence="8">
    <location>
        <begin position="1"/>
        <end position="123"/>
    </location>
</feature>
<keyword evidence="4" id="KW-0762">Sugar transport</keyword>
<dbReference type="STRING" id="142588.SAMN04488559_101246"/>
<dbReference type="InterPro" id="IPR004701">
    <property type="entry name" value="PTS_EIIA_man-typ"/>
</dbReference>
<accession>A0A1H9PYR4</accession>
<reference evidence="9 10" key="1">
    <citation type="submission" date="2016-10" db="EMBL/GenBank/DDBJ databases">
        <authorList>
            <person name="de Groot N.N."/>
        </authorList>
    </citation>
    <scope>NUCLEOTIDE SEQUENCE [LARGE SCALE GENOMIC DNA]</scope>
    <source>
        <strain evidence="9 10">DSM 13760</strain>
    </source>
</reference>
<keyword evidence="3" id="KW-0963">Cytoplasm</keyword>
<evidence type="ECO:0000256" key="1">
    <source>
        <dbReference type="ARBA" id="ARBA00004496"/>
    </source>
</evidence>
<keyword evidence="6" id="KW-0598">Phosphotransferase system</keyword>
<dbReference type="GO" id="GO:0005737">
    <property type="term" value="C:cytoplasm"/>
    <property type="evidence" value="ECO:0007669"/>
    <property type="project" value="UniProtKB-SubCell"/>
</dbReference>
<evidence type="ECO:0000256" key="2">
    <source>
        <dbReference type="ARBA" id="ARBA00022448"/>
    </source>
</evidence>